<dbReference type="PROSITE" id="PS50878">
    <property type="entry name" value="RT_POL"/>
    <property type="match status" value="1"/>
</dbReference>
<dbReference type="InterPro" id="IPR043502">
    <property type="entry name" value="DNA/RNA_pol_sf"/>
</dbReference>
<feature type="domain" description="Reverse transcriptase" evidence="1">
    <location>
        <begin position="394"/>
        <end position="660"/>
    </location>
</feature>
<dbReference type="EMBL" id="JAZDWU010000004">
    <property type="protein sequence ID" value="KAL0004342.1"/>
    <property type="molecule type" value="Genomic_DNA"/>
</dbReference>
<dbReference type="Pfam" id="PF00078">
    <property type="entry name" value="RVT_1"/>
    <property type="match status" value="1"/>
</dbReference>
<evidence type="ECO:0000313" key="3">
    <source>
        <dbReference type="Proteomes" id="UP001459277"/>
    </source>
</evidence>
<comment type="caution">
    <text evidence="2">The sequence shown here is derived from an EMBL/GenBank/DDBJ whole genome shotgun (WGS) entry which is preliminary data.</text>
</comment>
<dbReference type="PANTHER" id="PTHR33116:SF86">
    <property type="entry name" value="REVERSE TRANSCRIPTASE DOMAIN-CONTAINING PROTEIN"/>
    <property type="match status" value="1"/>
</dbReference>
<reference evidence="2 3" key="1">
    <citation type="submission" date="2024-01" db="EMBL/GenBank/DDBJ databases">
        <title>A telomere-to-telomere, gap-free genome of sweet tea (Lithocarpus litseifolius).</title>
        <authorList>
            <person name="Zhou J."/>
        </authorList>
    </citation>
    <scope>NUCLEOTIDE SEQUENCE [LARGE SCALE GENOMIC DNA]</scope>
    <source>
        <strain evidence="2">Zhou-2022a</strain>
        <tissue evidence="2">Leaf</tissue>
    </source>
</reference>
<protein>
    <recommendedName>
        <fullName evidence="1">Reverse transcriptase domain-containing protein</fullName>
    </recommendedName>
</protein>
<dbReference type="InterPro" id="IPR000477">
    <property type="entry name" value="RT_dom"/>
</dbReference>
<organism evidence="2 3">
    <name type="scientific">Lithocarpus litseifolius</name>
    <dbReference type="NCBI Taxonomy" id="425828"/>
    <lineage>
        <taxon>Eukaryota</taxon>
        <taxon>Viridiplantae</taxon>
        <taxon>Streptophyta</taxon>
        <taxon>Embryophyta</taxon>
        <taxon>Tracheophyta</taxon>
        <taxon>Spermatophyta</taxon>
        <taxon>Magnoliopsida</taxon>
        <taxon>eudicotyledons</taxon>
        <taxon>Gunneridae</taxon>
        <taxon>Pentapetalae</taxon>
        <taxon>rosids</taxon>
        <taxon>fabids</taxon>
        <taxon>Fagales</taxon>
        <taxon>Fagaceae</taxon>
        <taxon>Lithocarpus</taxon>
    </lineage>
</organism>
<keyword evidence="3" id="KW-1185">Reference proteome</keyword>
<evidence type="ECO:0000259" key="1">
    <source>
        <dbReference type="PROSITE" id="PS50878"/>
    </source>
</evidence>
<dbReference type="Proteomes" id="UP001459277">
    <property type="component" value="Unassembled WGS sequence"/>
</dbReference>
<dbReference type="SUPFAM" id="SSF56219">
    <property type="entry name" value="DNase I-like"/>
    <property type="match status" value="1"/>
</dbReference>
<evidence type="ECO:0000313" key="2">
    <source>
        <dbReference type="EMBL" id="KAL0004342.1"/>
    </source>
</evidence>
<gene>
    <name evidence="2" type="ORF">SO802_011903</name>
</gene>
<name>A0AAW2D1A0_9ROSI</name>
<dbReference type="AlphaFoldDB" id="A0AAW2D1A0"/>
<dbReference type="CDD" id="cd01650">
    <property type="entry name" value="RT_nLTR_like"/>
    <property type="match status" value="1"/>
</dbReference>
<dbReference type="SUPFAM" id="SSF56672">
    <property type="entry name" value="DNA/RNA polymerases"/>
    <property type="match status" value="1"/>
</dbReference>
<dbReference type="Gene3D" id="3.60.10.10">
    <property type="entry name" value="Endonuclease/exonuclease/phosphatase"/>
    <property type="match status" value="1"/>
</dbReference>
<dbReference type="InterPro" id="IPR036691">
    <property type="entry name" value="Endo/exonu/phosph_ase_sf"/>
</dbReference>
<sequence length="1237" mass="141217">MIVFLSETWSSRERMLWVRDRIRFDGCFTVPTDGRGGGLALLWKKGVAVWVDSFSGYHIDSIIDGNSESAWRLTGFYGEPEAFRRSDGWNMLRMLNSKPKLPWCCFGDFNELLEVQDKKGGVPRAHNLMENFREILDVCGFVDLGYSGPDFTWKGRRRGELIWERLDRGCKDTISRAWRCSPGGTPMYATVMKLKQCKQGLKAWSRDHFGHVQWSIKRTKEQLSKAEEDSVRSGNCEEVDRLKKELHDLCNKEEKMWHQRSRIHWLKEGDLNTRFFHGSATQRKRQNFIKGLRDDQGVMQEDEGAVSAILIDYYSKLFTSSTSHDLDRVLDGVQPRVTAVMRAELDKPYTSEEVGDAIRHMAPLKAPGPNGMPPLFYQTYWSDVGMDVTQDVLSSLNSGSILKSINHTFITLIPKVQNSEKVTDFRPISLCNVIYKIISKVLTNRLKPMLHSIISETQSAFIADRLITDNILIAFESLHHMKTSCTGKKGFMAMKLDMSKAYDRVEWVFLEQILLKLGFQESWVALIMECITTVSYSILVNGEPKGMITPSRGLRQGDPLSPYLFLFCAEGLNALLCNAAARGDIHGFSICRHGLKLTHLFFADDCLIFCRSLLEECHKIQELLGYYELASGQMINKEKTTLFFSKNTEESSQVAIQVALQVPAIRHYDKYLGLPSFVGRNRTACFTKIKERIWARMQGWKEKLLSQAGKEVMIKAVVQSIPVYSMNVFKLPMGLCKDIKAMIRKFWWGNGETKKIHWVKWSSLCSSKSIGGMGFRDLQKFNNAMLAKQVWRLIHEKDTLLYKVFSAKYFPTGSILDAPVHPKSSYAWKSILQAREVVNMGAIWRIGNGEKVKVWDHQWLPVPGCGRIISPRAGSVVDKVSELFYPNSRVWDPGKLAACFLPWEAEKARGIYVGEDNVEDVLIWPLSSSGNYSVRSAYRMLMEAENSVLPSSSSPLSEHNIWKKIWKLKVPKKVCHFLWRATKDSLPTKQNLRLRHIPLDDTCEGCNDHSESLLHCLWLCDQAQFVWMSDPGFLFLTQKKCRSFLEVLESLFSAGSSFQCAQFAMTTWCLWERRNRLRVHQHTWQLHEIGVRALELVQEFWDVHCKEASSMVRPPRVRWTPPPTPCYKLNFDAALLDGFNQVGLGVVCRDSQGYVLAALSQKVGPVQSVEMDEALAARHETKRLGGLLRQCHFQHVKRDGNQLAHGLARRAALAADTDVWVEDLPSDLDSIFQSDVP</sequence>
<accession>A0AAW2D1A0</accession>
<dbReference type="InterPro" id="IPR026960">
    <property type="entry name" value="RVT-Znf"/>
</dbReference>
<dbReference type="Pfam" id="PF13966">
    <property type="entry name" value="zf-RVT"/>
    <property type="match status" value="1"/>
</dbReference>
<proteinExistence type="predicted"/>
<dbReference type="PANTHER" id="PTHR33116">
    <property type="entry name" value="REVERSE TRANSCRIPTASE ZINC-BINDING DOMAIN-CONTAINING PROTEIN-RELATED-RELATED"/>
    <property type="match status" value="1"/>
</dbReference>